<accession>A0AAD4MF84</accession>
<protein>
    <submittedName>
        <fullName evidence="1">Uncharacterized protein</fullName>
    </submittedName>
</protein>
<organism evidence="1 2">
    <name type="scientific">Ditylenchus destructor</name>
    <dbReference type="NCBI Taxonomy" id="166010"/>
    <lineage>
        <taxon>Eukaryota</taxon>
        <taxon>Metazoa</taxon>
        <taxon>Ecdysozoa</taxon>
        <taxon>Nematoda</taxon>
        <taxon>Chromadorea</taxon>
        <taxon>Rhabditida</taxon>
        <taxon>Tylenchina</taxon>
        <taxon>Tylenchomorpha</taxon>
        <taxon>Sphaerularioidea</taxon>
        <taxon>Anguinidae</taxon>
        <taxon>Anguininae</taxon>
        <taxon>Ditylenchus</taxon>
    </lineage>
</organism>
<name>A0AAD4MF84_9BILA</name>
<dbReference type="EMBL" id="JAKKPZ010000870">
    <property type="protein sequence ID" value="KAI1691777.1"/>
    <property type="molecule type" value="Genomic_DNA"/>
</dbReference>
<comment type="caution">
    <text evidence="1">The sequence shown here is derived from an EMBL/GenBank/DDBJ whole genome shotgun (WGS) entry which is preliminary data.</text>
</comment>
<sequence>MHALRAPDVMGEISMCGPCSKGEPICEYEKEKQLPEQAKDQVQALDHRPIAKSTNGLISEWRKKSELNLKPGDIIQYREHGDVALYLGKGVAHIFGDKFKNYDVLIHMKDDWAGNIHTQLFNWAQEKDYIKLRIYNILESKYE</sequence>
<evidence type="ECO:0000313" key="1">
    <source>
        <dbReference type="EMBL" id="KAI1691777.1"/>
    </source>
</evidence>
<evidence type="ECO:0000313" key="2">
    <source>
        <dbReference type="Proteomes" id="UP001201812"/>
    </source>
</evidence>
<dbReference type="AlphaFoldDB" id="A0AAD4MF84"/>
<keyword evidence="2" id="KW-1185">Reference proteome</keyword>
<dbReference type="Proteomes" id="UP001201812">
    <property type="component" value="Unassembled WGS sequence"/>
</dbReference>
<proteinExistence type="predicted"/>
<gene>
    <name evidence="1" type="ORF">DdX_21644</name>
</gene>
<reference evidence="1" key="1">
    <citation type="submission" date="2022-01" db="EMBL/GenBank/DDBJ databases">
        <title>Genome Sequence Resource for Two Populations of Ditylenchus destructor, the Migratory Endoparasitic Phytonematode.</title>
        <authorList>
            <person name="Zhang H."/>
            <person name="Lin R."/>
            <person name="Xie B."/>
        </authorList>
    </citation>
    <scope>NUCLEOTIDE SEQUENCE</scope>
    <source>
        <strain evidence="1">BazhouSP</strain>
    </source>
</reference>